<feature type="region of interest" description="Disordered" evidence="7">
    <location>
        <begin position="276"/>
        <end position="353"/>
    </location>
</feature>
<feature type="compositionally biased region" description="Low complexity" evidence="7">
    <location>
        <begin position="402"/>
        <end position="415"/>
    </location>
</feature>
<feature type="domain" description="Reverse transcriptase RNase H-like" evidence="8">
    <location>
        <begin position="105"/>
        <end position="205"/>
    </location>
</feature>
<feature type="compositionally biased region" description="Basic and acidic residues" evidence="7">
    <location>
        <begin position="336"/>
        <end position="347"/>
    </location>
</feature>
<reference evidence="10 11" key="1">
    <citation type="journal article" date="2015" name="Sci. Rep.">
        <title>Chromosome-level genome map provides insights into diverse defense mechanisms in the medicinal fungus Ganoderma sinense.</title>
        <authorList>
            <person name="Zhu Y."/>
            <person name="Xu J."/>
            <person name="Sun C."/>
            <person name="Zhou S."/>
            <person name="Xu H."/>
            <person name="Nelson D.R."/>
            <person name="Qian J."/>
            <person name="Song J."/>
            <person name="Luo H."/>
            <person name="Xiang L."/>
            <person name="Li Y."/>
            <person name="Xu Z."/>
            <person name="Ji A."/>
            <person name="Wang L."/>
            <person name="Lu S."/>
            <person name="Hayward A."/>
            <person name="Sun W."/>
            <person name="Li X."/>
            <person name="Schwartz D.C."/>
            <person name="Wang Y."/>
            <person name="Chen S."/>
        </authorList>
    </citation>
    <scope>NUCLEOTIDE SEQUENCE [LARGE SCALE GENOMIC DNA]</scope>
    <source>
        <strain evidence="10 11">ZZ0214-1</strain>
    </source>
</reference>
<dbReference type="InterPro" id="IPR043128">
    <property type="entry name" value="Rev_trsase/Diguanyl_cyclase"/>
</dbReference>
<sequence length="607" mass="67484">MKILGRIVDDQGIRMDPEKVDNVLSWKVPMNHELLRGFLGSVGYLADNIVTVQIPMGILSSLTGSEISFKWEFTHQRAFNEIKKLLHAHREHHCVPLDYSKDAARIWLVTDGSHGGIAGVVTQGEDFRRGNVAAFFSAKLSSAQMNYPVHEIEMLVGIESMRRHCDILLGCSFTWVTDHKGLIHLLKQKNLSGHQARWLECISEFDFTIEYVPGVENVLADALSCIYAHDRPGTVRAPSKYTQFDEEGDFSTVLQSFAISAPVSVDPESLVELEKPDLPLVPPGMAGGPAAEPRVIGRGRPQQKDKTPAASSSWGEGKTDLEGKSATKAAPGPGETSHEKPRPKAHPEAPVTAGEATVCPARTCPSIPPPETGRPETAKEFVKRVKRVIFHSPRVGQWEGVQPAERSSEPSQQPEISEDAPIPPLMTQESQFLEFLADNTEGIDLLRALQGRYSENKFFSVILANLKHYKNFLVKDNLVFLRDSKRTLLCIPNVLVNGRSVRELVIHHAHSLLAHLGAHRTLSLLRDHMWWKSMVSDIQAYCDSCMTCKRIPSKPWEAIGVDFVGPLPESWNRDGAFDEITTIIDLLTEWCTSCQVGKTTRPQRLPS</sequence>
<dbReference type="InterPro" id="IPR050951">
    <property type="entry name" value="Retrovirus_Pol_polyprotein"/>
</dbReference>
<evidence type="ECO:0000256" key="2">
    <source>
        <dbReference type="ARBA" id="ARBA00022695"/>
    </source>
</evidence>
<feature type="domain" description="Integrase zinc-binding" evidence="9">
    <location>
        <begin position="499"/>
        <end position="550"/>
    </location>
</feature>
<dbReference type="InterPro" id="IPR043502">
    <property type="entry name" value="DNA/RNA_pol_sf"/>
</dbReference>
<keyword evidence="5" id="KW-0378">Hydrolase</keyword>
<evidence type="ECO:0000256" key="5">
    <source>
        <dbReference type="ARBA" id="ARBA00022801"/>
    </source>
</evidence>
<organism evidence="10 11">
    <name type="scientific">Ganoderma sinense ZZ0214-1</name>
    <dbReference type="NCBI Taxonomy" id="1077348"/>
    <lineage>
        <taxon>Eukaryota</taxon>
        <taxon>Fungi</taxon>
        <taxon>Dikarya</taxon>
        <taxon>Basidiomycota</taxon>
        <taxon>Agaricomycotina</taxon>
        <taxon>Agaricomycetes</taxon>
        <taxon>Polyporales</taxon>
        <taxon>Polyporaceae</taxon>
        <taxon>Ganoderma</taxon>
    </lineage>
</organism>
<dbReference type="OrthoDB" id="3249394at2759"/>
<evidence type="ECO:0000259" key="9">
    <source>
        <dbReference type="Pfam" id="PF17921"/>
    </source>
</evidence>
<evidence type="ECO:0008006" key="12">
    <source>
        <dbReference type="Google" id="ProtNLM"/>
    </source>
</evidence>
<evidence type="ECO:0000256" key="4">
    <source>
        <dbReference type="ARBA" id="ARBA00022759"/>
    </source>
</evidence>
<evidence type="ECO:0000313" key="11">
    <source>
        <dbReference type="Proteomes" id="UP000230002"/>
    </source>
</evidence>
<dbReference type="GO" id="GO:0004519">
    <property type="term" value="F:endonuclease activity"/>
    <property type="evidence" value="ECO:0007669"/>
    <property type="project" value="UniProtKB-KW"/>
</dbReference>
<keyword evidence="6" id="KW-0695">RNA-directed DNA polymerase</keyword>
<comment type="caution">
    <text evidence="10">The sequence shown here is derived from an EMBL/GenBank/DDBJ whole genome shotgun (WGS) entry which is preliminary data.</text>
</comment>
<dbReference type="Gene3D" id="3.30.420.10">
    <property type="entry name" value="Ribonuclease H-like superfamily/Ribonuclease H"/>
    <property type="match status" value="1"/>
</dbReference>
<dbReference type="GO" id="GO:0016787">
    <property type="term" value="F:hydrolase activity"/>
    <property type="evidence" value="ECO:0007669"/>
    <property type="project" value="UniProtKB-KW"/>
</dbReference>
<dbReference type="EMBL" id="AYKW01000011">
    <property type="protein sequence ID" value="PIL32366.1"/>
    <property type="molecule type" value="Genomic_DNA"/>
</dbReference>
<dbReference type="Pfam" id="PF17921">
    <property type="entry name" value="Integrase_H2C2"/>
    <property type="match status" value="1"/>
</dbReference>
<keyword evidence="3" id="KW-0540">Nuclease</keyword>
<gene>
    <name evidence="10" type="ORF">GSI_05612</name>
</gene>
<dbReference type="InterPro" id="IPR036397">
    <property type="entry name" value="RNaseH_sf"/>
</dbReference>
<evidence type="ECO:0000313" key="10">
    <source>
        <dbReference type="EMBL" id="PIL32366.1"/>
    </source>
</evidence>
<dbReference type="InterPro" id="IPR041373">
    <property type="entry name" value="RT_RNaseH"/>
</dbReference>
<dbReference type="InterPro" id="IPR041588">
    <property type="entry name" value="Integrase_H2C2"/>
</dbReference>
<name>A0A2G8SF19_9APHY</name>
<evidence type="ECO:0000259" key="8">
    <source>
        <dbReference type="Pfam" id="PF17917"/>
    </source>
</evidence>
<dbReference type="Gene3D" id="3.30.70.270">
    <property type="match status" value="1"/>
</dbReference>
<dbReference type="PANTHER" id="PTHR37984:SF5">
    <property type="entry name" value="PROTEIN NYNRIN-LIKE"/>
    <property type="match status" value="1"/>
</dbReference>
<dbReference type="Pfam" id="PF17917">
    <property type="entry name" value="RT_RNaseH"/>
    <property type="match status" value="1"/>
</dbReference>
<dbReference type="Proteomes" id="UP000230002">
    <property type="component" value="Unassembled WGS sequence"/>
</dbReference>
<proteinExistence type="predicted"/>
<dbReference type="CDD" id="cd09274">
    <property type="entry name" value="RNase_HI_RT_Ty3"/>
    <property type="match status" value="1"/>
</dbReference>
<evidence type="ECO:0000256" key="3">
    <source>
        <dbReference type="ARBA" id="ARBA00022722"/>
    </source>
</evidence>
<evidence type="ECO:0000256" key="6">
    <source>
        <dbReference type="ARBA" id="ARBA00022918"/>
    </source>
</evidence>
<evidence type="ECO:0000256" key="7">
    <source>
        <dbReference type="SAM" id="MobiDB-lite"/>
    </source>
</evidence>
<keyword evidence="1" id="KW-0808">Transferase</keyword>
<accession>A0A2G8SF19</accession>
<keyword evidence="4" id="KW-0255">Endonuclease</keyword>
<evidence type="ECO:0000256" key="1">
    <source>
        <dbReference type="ARBA" id="ARBA00022679"/>
    </source>
</evidence>
<protein>
    <recommendedName>
        <fullName evidence="12">Integrase zinc-binding domain-containing protein</fullName>
    </recommendedName>
</protein>
<dbReference type="PANTHER" id="PTHR37984">
    <property type="entry name" value="PROTEIN CBG26694"/>
    <property type="match status" value="1"/>
</dbReference>
<dbReference type="GO" id="GO:0003676">
    <property type="term" value="F:nucleic acid binding"/>
    <property type="evidence" value="ECO:0007669"/>
    <property type="project" value="InterPro"/>
</dbReference>
<keyword evidence="2" id="KW-0548">Nucleotidyltransferase</keyword>
<dbReference type="GO" id="GO:0003964">
    <property type="term" value="F:RNA-directed DNA polymerase activity"/>
    <property type="evidence" value="ECO:0007669"/>
    <property type="project" value="UniProtKB-KW"/>
</dbReference>
<dbReference type="STRING" id="1077348.A0A2G8SF19"/>
<keyword evidence="11" id="KW-1185">Reference proteome</keyword>
<dbReference type="SUPFAM" id="SSF56672">
    <property type="entry name" value="DNA/RNA polymerases"/>
    <property type="match status" value="1"/>
</dbReference>
<dbReference type="FunFam" id="1.10.340.70:FF:000001">
    <property type="entry name" value="Retrovirus-related Pol polyprotein from transposon gypsy-like Protein"/>
    <property type="match status" value="1"/>
</dbReference>
<dbReference type="AlphaFoldDB" id="A0A2G8SF19"/>
<dbReference type="Gene3D" id="1.10.340.70">
    <property type="match status" value="1"/>
</dbReference>
<feature type="region of interest" description="Disordered" evidence="7">
    <location>
        <begin position="396"/>
        <end position="422"/>
    </location>
</feature>